<dbReference type="InterPro" id="IPR050156">
    <property type="entry name" value="TC-AMP_synthase_SUA5"/>
</dbReference>
<evidence type="ECO:0000256" key="1">
    <source>
        <dbReference type="ARBA" id="ARBA00004496"/>
    </source>
</evidence>
<evidence type="ECO:0000256" key="8">
    <source>
        <dbReference type="ARBA" id="ARBA00022695"/>
    </source>
</evidence>
<feature type="binding site" evidence="14">
    <location>
        <position position="183"/>
    </location>
    <ligand>
        <name>L-threonine</name>
        <dbReference type="ChEBI" id="CHEBI:57926"/>
    </ligand>
</feature>
<reference evidence="16 17" key="1">
    <citation type="submission" date="2015-09" db="EMBL/GenBank/DDBJ databases">
        <authorList>
            <consortium name="Pathogen Informatics"/>
        </authorList>
    </citation>
    <scope>NUCLEOTIDE SEQUENCE [LARGE SCALE GENOMIC DNA]</scope>
    <source>
        <strain evidence="16 17">2789STDY5834959</strain>
    </source>
</reference>
<dbReference type="InterPro" id="IPR038385">
    <property type="entry name" value="Sua5/YwlC_C"/>
</dbReference>
<dbReference type="PANTHER" id="PTHR17490:SF16">
    <property type="entry name" value="THREONYLCARBAMOYL-AMP SYNTHASE"/>
    <property type="match status" value="1"/>
</dbReference>
<comment type="subcellular location">
    <subcellularLocation>
        <location evidence="1 13">Cytoplasm</location>
    </subcellularLocation>
</comment>
<dbReference type="PROSITE" id="PS51163">
    <property type="entry name" value="YRDC"/>
    <property type="match status" value="1"/>
</dbReference>
<feature type="binding site" evidence="14">
    <location>
        <position position="153"/>
    </location>
    <ligand>
        <name>ATP</name>
        <dbReference type="ChEBI" id="CHEBI:30616"/>
    </ligand>
</feature>
<evidence type="ECO:0000256" key="12">
    <source>
        <dbReference type="ARBA" id="ARBA00048366"/>
    </source>
</evidence>
<feature type="binding site" evidence="14">
    <location>
        <position position="69"/>
    </location>
    <ligand>
        <name>L-threonine</name>
        <dbReference type="ChEBI" id="CHEBI:57926"/>
    </ligand>
</feature>
<dbReference type="PIRSF" id="PIRSF004930">
    <property type="entry name" value="Tln_factor_SUA5"/>
    <property type="match status" value="1"/>
</dbReference>
<feature type="binding site" evidence="14">
    <location>
        <position position="123"/>
    </location>
    <ligand>
        <name>L-threonine</name>
        <dbReference type="ChEBI" id="CHEBI:57926"/>
    </ligand>
</feature>
<dbReference type="NCBIfam" id="TIGR00057">
    <property type="entry name" value="L-threonylcarbamoyladenylate synthase"/>
    <property type="match status" value="1"/>
</dbReference>
<keyword evidence="6 13" id="KW-0808">Transferase</keyword>
<feature type="binding site" evidence="14">
    <location>
        <position position="197"/>
    </location>
    <ligand>
        <name>ATP</name>
        <dbReference type="ChEBI" id="CHEBI:30616"/>
    </ligand>
</feature>
<dbReference type="GO" id="GO:0003725">
    <property type="term" value="F:double-stranded RNA binding"/>
    <property type="evidence" value="ECO:0007669"/>
    <property type="project" value="UniProtKB-UniRule"/>
</dbReference>
<dbReference type="GO" id="GO:0005737">
    <property type="term" value="C:cytoplasm"/>
    <property type="evidence" value="ECO:0007669"/>
    <property type="project" value="UniProtKB-SubCell"/>
</dbReference>
<dbReference type="AlphaFoldDB" id="A0A173TRW2"/>
<dbReference type="GO" id="GO:0061710">
    <property type="term" value="F:L-threonylcarbamoyladenylate synthase"/>
    <property type="evidence" value="ECO:0007669"/>
    <property type="project" value="UniProtKB-EC"/>
</dbReference>
<evidence type="ECO:0000256" key="7">
    <source>
        <dbReference type="ARBA" id="ARBA00022694"/>
    </source>
</evidence>
<dbReference type="GO" id="GO:0005524">
    <property type="term" value="F:ATP binding"/>
    <property type="evidence" value="ECO:0007669"/>
    <property type="project" value="UniProtKB-UniRule"/>
</dbReference>
<dbReference type="PANTHER" id="PTHR17490">
    <property type="entry name" value="SUA5"/>
    <property type="match status" value="1"/>
</dbReference>
<keyword evidence="7 13" id="KW-0819">tRNA processing</keyword>
<protein>
    <recommendedName>
        <fullName evidence="4 13">Threonylcarbamoyl-AMP synthase</fullName>
        <shortName evidence="13">TC-AMP synthase</shortName>
        <ecNumber evidence="3 13">2.7.7.87</ecNumber>
    </recommendedName>
    <alternativeName>
        <fullName evidence="11 13">L-threonylcarbamoyladenylate synthase</fullName>
    </alternativeName>
</protein>
<evidence type="ECO:0000256" key="10">
    <source>
        <dbReference type="ARBA" id="ARBA00022840"/>
    </source>
</evidence>
<dbReference type="Gene3D" id="3.40.50.11030">
    <property type="entry name" value="Threonylcarbamoyl-AMP synthase, C-terminal domain"/>
    <property type="match status" value="1"/>
</dbReference>
<feature type="binding site" evidence="14">
    <location>
        <position position="238"/>
    </location>
    <ligand>
        <name>ATP</name>
        <dbReference type="ChEBI" id="CHEBI:30616"/>
    </ligand>
</feature>
<keyword evidence="9 13" id="KW-0547">Nucleotide-binding</keyword>
<evidence type="ECO:0000256" key="4">
    <source>
        <dbReference type="ARBA" id="ARBA00015492"/>
    </source>
</evidence>
<evidence type="ECO:0000256" key="3">
    <source>
        <dbReference type="ARBA" id="ARBA00012584"/>
    </source>
</evidence>
<dbReference type="InterPro" id="IPR005145">
    <property type="entry name" value="Sua5_C"/>
</dbReference>
<feature type="binding site" evidence="14">
    <location>
        <position position="60"/>
    </location>
    <ligand>
        <name>ATP</name>
        <dbReference type="ChEBI" id="CHEBI:30616"/>
    </ligand>
</feature>
<evidence type="ECO:0000256" key="9">
    <source>
        <dbReference type="ARBA" id="ARBA00022741"/>
    </source>
</evidence>
<feature type="domain" description="YrdC-like" evidence="15">
    <location>
        <begin position="15"/>
        <end position="201"/>
    </location>
</feature>
<keyword evidence="10 13" id="KW-0067">ATP-binding</keyword>
<dbReference type="GO" id="GO:0006450">
    <property type="term" value="P:regulation of translational fidelity"/>
    <property type="evidence" value="ECO:0007669"/>
    <property type="project" value="TreeGrafter"/>
</dbReference>
<dbReference type="Pfam" id="PF01300">
    <property type="entry name" value="Sua5_yciO_yrdC"/>
    <property type="match status" value="1"/>
</dbReference>
<keyword evidence="8 13" id="KW-0548">Nucleotidyltransferase</keyword>
<evidence type="ECO:0000256" key="13">
    <source>
        <dbReference type="PIRNR" id="PIRNR004930"/>
    </source>
</evidence>
<evidence type="ECO:0000256" key="5">
    <source>
        <dbReference type="ARBA" id="ARBA00022490"/>
    </source>
</evidence>
<dbReference type="GO" id="GO:0000049">
    <property type="term" value="F:tRNA binding"/>
    <property type="evidence" value="ECO:0007669"/>
    <property type="project" value="TreeGrafter"/>
</dbReference>
<feature type="binding site" evidence="14">
    <location>
        <position position="145"/>
    </location>
    <ligand>
        <name>ATP</name>
        <dbReference type="ChEBI" id="CHEBI:30616"/>
    </ligand>
</feature>
<evidence type="ECO:0000259" key="15">
    <source>
        <dbReference type="PROSITE" id="PS51163"/>
    </source>
</evidence>
<dbReference type="GO" id="GO:0008033">
    <property type="term" value="P:tRNA processing"/>
    <property type="evidence" value="ECO:0007669"/>
    <property type="project" value="UniProtKB-KW"/>
</dbReference>
<feature type="binding site" evidence="14">
    <location>
        <position position="119"/>
    </location>
    <ligand>
        <name>ATP</name>
        <dbReference type="ChEBI" id="CHEBI:30616"/>
    </ligand>
</feature>
<evidence type="ECO:0000313" key="17">
    <source>
        <dbReference type="Proteomes" id="UP000095553"/>
    </source>
</evidence>
<feature type="binding site" evidence="14">
    <location>
        <position position="64"/>
    </location>
    <ligand>
        <name>ATP</name>
        <dbReference type="ChEBI" id="CHEBI:30616"/>
    </ligand>
</feature>
<dbReference type="Proteomes" id="UP000095553">
    <property type="component" value="Unassembled WGS sequence"/>
</dbReference>
<accession>A0A173TRW2</accession>
<feature type="binding site" evidence="14">
    <location>
        <position position="37"/>
    </location>
    <ligand>
        <name>L-threonine</name>
        <dbReference type="ChEBI" id="CHEBI:57926"/>
    </ligand>
</feature>
<evidence type="ECO:0000313" key="16">
    <source>
        <dbReference type="EMBL" id="CUN05009.1"/>
    </source>
</evidence>
<dbReference type="EMBL" id="CYXY01000013">
    <property type="protein sequence ID" value="CUN05009.1"/>
    <property type="molecule type" value="Genomic_DNA"/>
</dbReference>
<gene>
    <name evidence="16" type="primary">rimN</name>
    <name evidence="16" type="ORF">ERS852571_02210</name>
</gene>
<dbReference type="Pfam" id="PF03481">
    <property type="entry name" value="Sua5_C"/>
    <property type="match status" value="1"/>
</dbReference>
<dbReference type="FunFam" id="3.90.870.10:FF:000008">
    <property type="entry name" value="Threonylcarbamoyl-AMP synthase"/>
    <property type="match status" value="1"/>
</dbReference>
<dbReference type="RefSeq" id="WP_055073128.1">
    <property type="nucleotide sequence ID" value="NZ_CYXY01000013.1"/>
</dbReference>
<evidence type="ECO:0000256" key="11">
    <source>
        <dbReference type="ARBA" id="ARBA00029774"/>
    </source>
</evidence>
<sequence>METRLVKINNMEDCKKDMEEAGELIKAGELVAFPTETVYGLGGNGLLPDAAKKIYAAKGRPSDNPLILHVCDMQMVESLVKEIPDNARRAMEHFWPGPMTVILQKADQVPDCVTGGLDTVAIRMPDHPVALELIRRSGVPIAAPSANTSGRPSPTKAEHVMEDLHGKIPMILDGGAVMVGVESTIIDFTEIVPVILRPGWITKESMEEFLGCEVLMNTSLKASDHGIPRAPGMKYKHYAPKAEMVLVLGDDQEKVVNHINQLAKEQKEQGKKIGIIASDETKDLYQADEVISVGQRAHLETVTAHLYDVLREFDHKDVDMIYSEGFEGEPLSEAIMNRMVKAAGHEILRI</sequence>
<dbReference type="FunFam" id="3.40.50.11030:FF:000001">
    <property type="entry name" value="Threonylcarbamoyl-AMP synthase"/>
    <property type="match status" value="1"/>
</dbReference>
<dbReference type="EC" id="2.7.7.87" evidence="3 13"/>
<keyword evidence="5 13" id="KW-0963">Cytoplasm</keyword>
<feature type="binding site" evidence="14">
    <location>
        <position position="143"/>
    </location>
    <ligand>
        <name>L-threonine</name>
        <dbReference type="ChEBI" id="CHEBI:57926"/>
    </ligand>
</feature>
<evidence type="ECO:0000256" key="6">
    <source>
        <dbReference type="ARBA" id="ARBA00022679"/>
    </source>
</evidence>
<dbReference type="SUPFAM" id="SSF55821">
    <property type="entry name" value="YrdC/RibB"/>
    <property type="match status" value="1"/>
</dbReference>
<dbReference type="InterPro" id="IPR006070">
    <property type="entry name" value="Sua5-like_dom"/>
</dbReference>
<dbReference type="Gene3D" id="3.90.870.10">
    <property type="entry name" value="DHBP synthase"/>
    <property type="match status" value="1"/>
</dbReference>
<evidence type="ECO:0000256" key="14">
    <source>
        <dbReference type="PIRSR" id="PIRSR004930-1"/>
    </source>
</evidence>
<comment type="similarity">
    <text evidence="2 13">Belongs to the SUA5 family.</text>
</comment>
<evidence type="ECO:0000256" key="2">
    <source>
        <dbReference type="ARBA" id="ARBA00007663"/>
    </source>
</evidence>
<organism evidence="16 17">
    <name type="scientific">Anaerostipes hadrus</name>
    <dbReference type="NCBI Taxonomy" id="649756"/>
    <lineage>
        <taxon>Bacteria</taxon>
        <taxon>Bacillati</taxon>
        <taxon>Bacillota</taxon>
        <taxon>Clostridia</taxon>
        <taxon>Lachnospirales</taxon>
        <taxon>Lachnospiraceae</taxon>
        <taxon>Anaerostipes</taxon>
    </lineage>
</organism>
<name>A0A173TRW2_ANAHA</name>
<dbReference type="InterPro" id="IPR017945">
    <property type="entry name" value="DHBP_synth_RibB-like_a/b_dom"/>
</dbReference>
<comment type="function">
    <text evidence="13">Required for the formation of a threonylcarbamoyl group on adenosine at position 37 (t(6)A37) in tRNAs that read codons beginning with adenine.</text>
</comment>
<dbReference type="InterPro" id="IPR010923">
    <property type="entry name" value="T(6)A37_SUA5"/>
</dbReference>
<comment type="catalytic activity">
    <reaction evidence="12 13">
        <text>L-threonine + hydrogencarbonate + ATP = L-threonylcarbamoyladenylate + diphosphate + H2O</text>
        <dbReference type="Rhea" id="RHEA:36407"/>
        <dbReference type="ChEBI" id="CHEBI:15377"/>
        <dbReference type="ChEBI" id="CHEBI:17544"/>
        <dbReference type="ChEBI" id="CHEBI:30616"/>
        <dbReference type="ChEBI" id="CHEBI:33019"/>
        <dbReference type="ChEBI" id="CHEBI:57926"/>
        <dbReference type="ChEBI" id="CHEBI:73682"/>
        <dbReference type="EC" id="2.7.7.87"/>
    </reaction>
</comment>
<proteinExistence type="inferred from homology"/>